<comment type="caution">
    <text evidence="2">The sequence shown here is derived from an EMBL/GenBank/DDBJ whole genome shotgun (WGS) entry which is preliminary data.</text>
</comment>
<name>A0A8H7W5D4_9HELO</name>
<keyword evidence="3" id="KW-1185">Reference proteome</keyword>
<evidence type="ECO:0000256" key="1">
    <source>
        <dbReference type="SAM" id="MobiDB-lite"/>
    </source>
</evidence>
<dbReference type="EMBL" id="JAFJYH010000471">
    <property type="protein sequence ID" value="KAG4411479.1"/>
    <property type="molecule type" value="Genomic_DNA"/>
</dbReference>
<proteinExistence type="predicted"/>
<dbReference type="OrthoDB" id="5383839at2759"/>
<accession>A0A8H7W5D4</accession>
<protein>
    <submittedName>
        <fullName evidence="2">Uncharacterized protein</fullName>
    </submittedName>
</protein>
<sequence>MKLVGPRPTRSGISQSHHKVVSVSITAAVVSHDNSNDESDRRIQRSMSTHHVDLPSLQYRPPRTERTNTTESSTTKDQSSYTRPVGPELVSIKQPSCTGLPPQWTVVHDRFIAYLATHAPLDRTGKVQRREESRERWRNDDITRLVMERFGELDGCIKVCMIENRLALLDQAGDNDYFKMPYGAYKYENWGWGV</sequence>
<gene>
    <name evidence="2" type="ORF">IFR04_015384</name>
</gene>
<dbReference type="AlphaFoldDB" id="A0A8H7W5D4"/>
<organism evidence="2 3">
    <name type="scientific">Cadophora malorum</name>
    <dbReference type="NCBI Taxonomy" id="108018"/>
    <lineage>
        <taxon>Eukaryota</taxon>
        <taxon>Fungi</taxon>
        <taxon>Dikarya</taxon>
        <taxon>Ascomycota</taxon>
        <taxon>Pezizomycotina</taxon>
        <taxon>Leotiomycetes</taxon>
        <taxon>Helotiales</taxon>
        <taxon>Ploettnerulaceae</taxon>
        <taxon>Cadophora</taxon>
    </lineage>
</organism>
<evidence type="ECO:0000313" key="3">
    <source>
        <dbReference type="Proteomes" id="UP000664132"/>
    </source>
</evidence>
<feature type="region of interest" description="Disordered" evidence="1">
    <location>
        <begin position="31"/>
        <end position="84"/>
    </location>
</feature>
<evidence type="ECO:0000313" key="2">
    <source>
        <dbReference type="EMBL" id="KAG4411479.1"/>
    </source>
</evidence>
<dbReference type="Proteomes" id="UP000664132">
    <property type="component" value="Unassembled WGS sequence"/>
</dbReference>
<reference evidence="2" key="1">
    <citation type="submission" date="2021-02" db="EMBL/GenBank/DDBJ databases">
        <title>Genome sequence Cadophora malorum strain M34.</title>
        <authorList>
            <person name="Stefanovic E."/>
            <person name="Vu D."/>
            <person name="Scully C."/>
            <person name="Dijksterhuis J."/>
            <person name="Roader J."/>
            <person name="Houbraken J."/>
        </authorList>
    </citation>
    <scope>NUCLEOTIDE SEQUENCE</scope>
    <source>
        <strain evidence="2">M34</strain>
    </source>
</reference>
<feature type="compositionally biased region" description="Basic and acidic residues" evidence="1">
    <location>
        <begin position="34"/>
        <end position="43"/>
    </location>
</feature>